<dbReference type="GO" id="GO:0006281">
    <property type="term" value="P:DNA repair"/>
    <property type="evidence" value="ECO:0007669"/>
    <property type="project" value="UniProtKB-KW"/>
</dbReference>
<feature type="domain" description="DNA helicase Pif1-like DEAD-box helicase" evidence="2">
    <location>
        <begin position="69"/>
        <end position="215"/>
    </location>
</feature>
<keyword evidence="1" id="KW-0547">Nucleotide-binding</keyword>
<dbReference type="PANTHER" id="PTHR10492">
    <property type="match status" value="1"/>
</dbReference>
<keyword evidence="1" id="KW-0234">DNA repair</keyword>
<comment type="catalytic activity">
    <reaction evidence="1">
        <text>ATP + H2O = ADP + phosphate + H(+)</text>
        <dbReference type="Rhea" id="RHEA:13065"/>
        <dbReference type="ChEBI" id="CHEBI:15377"/>
        <dbReference type="ChEBI" id="CHEBI:15378"/>
        <dbReference type="ChEBI" id="CHEBI:30616"/>
        <dbReference type="ChEBI" id="CHEBI:43474"/>
        <dbReference type="ChEBI" id="CHEBI:456216"/>
        <dbReference type="EC" id="5.6.2.3"/>
    </reaction>
</comment>
<dbReference type="Pfam" id="PF05970">
    <property type="entry name" value="PIF1"/>
    <property type="match status" value="1"/>
</dbReference>
<keyword evidence="1" id="KW-0067">ATP-binding</keyword>
<dbReference type="GO" id="GO:0006310">
    <property type="term" value="P:DNA recombination"/>
    <property type="evidence" value="ECO:0007669"/>
    <property type="project" value="UniProtKB-KW"/>
</dbReference>
<keyword evidence="4" id="KW-1185">Reference proteome</keyword>
<dbReference type="GO" id="GO:0005524">
    <property type="term" value="F:ATP binding"/>
    <property type="evidence" value="ECO:0007669"/>
    <property type="project" value="UniProtKB-KW"/>
</dbReference>
<dbReference type="InterPro" id="IPR027417">
    <property type="entry name" value="P-loop_NTPase"/>
</dbReference>
<dbReference type="EMBL" id="BAABME010012415">
    <property type="protein sequence ID" value="GAA0185095.1"/>
    <property type="molecule type" value="Genomic_DNA"/>
</dbReference>
<accession>A0AAV3RW47</accession>
<dbReference type="Gene3D" id="3.40.50.300">
    <property type="entry name" value="P-loop containing nucleotide triphosphate hydrolases"/>
    <property type="match status" value="1"/>
</dbReference>
<dbReference type="SUPFAM" id="SSF52540">
    <property type="entry name" value="P-loop containing nucleoside triphosphate hydrolases"/>
    <property type="match status" value="1"/>
</dbReference>
<evidence type="ECO:0000313" key="3">
    <source>
        <dbReference type="EMBL" id="GAA0185095.1"/>
    </source>
</evidence>
<evidence type="ECO:0000313" key="4">
    <source>
        <dbReference type="Proteomes" id="UP001454036"/>
    </source>
</evidence>
<dbReference type="AlphaFoldDB" id="A0AAV3RW47"/>
<keyword evidence="1" id="KW-0233">DNA recombination</keyword>
<dbReference type="GO" id="GO:0043139">
    <property type="term" value="F:5'-3' DNA helicase activity"/>
    <property type="evidence" value="ECO:0007669"/>
    <property type="project" value="UniProtKB-EC"/>
</dbReference>
<keyword evidence="1" id="KW-0347">Helicase</keyword>
<protein>
    <recommendedName>
        <fullName evidence="1">ATP-dependent DNA helicase</fullName>
        <ecNumber evidence="1">5.6.2.3</ecNumber>
    </recommendedName>
</protein>
<proteinExistence type="inferred from homology"/>
<dbReference type="GO" id="GO:0000723">
    <property type="term" value="P:telomere maintenance"/>
    <property type="evidence" value="ECO:0007669"/>
    <property type="project" value="InterPro"/>
</dbReference>
<comment type="caution">
    <text evidence="3">The sequence shown here is derived from an EMBL/GenBank/DDBJ whole genome shotgun (WGS) entry which is preliminary data.</text>
</comment>
<name>A0AAV3RW47_LITER</name>
<dbReference type="GO" id="GO:0016787">
    <property type="term" value="F:hydrolase activity"/>
    <property type="evidence" value="ECO:0007669"/>
    <property type="project" value="UniProtKB-KW"/>
</dbReference>
<comment type="cofactor">
    <cofactor evidence="1">
        <name>Mg(2+)</name>
        <dbReference type="ChEBI" id="CHEBI:18420"/>
    </cofactor>
</comment>
<reference evidence="3 4" key="1">
    <citation type="submission" date="2024-01" db="EMBL/GenBank/DDBJ databases">
        <title>The complete chloroplast genome sequence of Lithospermum erythrorhizon: insights into the phylogenetic relationship among Boraginaceae species and the maternal lineages of purple gromwells.</title>
        <authorList>
            <person name="Okada T."/>
            <person name="Watanabe K."/>
        </authorList>
    </citation>
    <scope>NUCLEOTIDE SEQUENCE [LARGE SCALE GENOMIC DNA]</scope>
</reference>
<dbReference type="PANTHER" id="PTHR10492:SF57">
    <property type="entry name" value="ATP-DEPENDENT DNA HELICASE"/>
    <property type="match status" value="1"/>
</dbReference>
<evidence type="ECO:0000256" key="1">
    <source>
        <dbReference type="RuleBase" id="RU363044"/>
    </source>
</evidence>
<organism evidence="3 4">
    <name type="scientific">Lithospermum erythrorhizon</name>
    <name type="common">Purple gromwell</name>
    <name type="synonym">Lithospermum officinale var. erythrorhizon</name>
    <dbReference type="NCBI Taxonomy" id="34254"/>
    <lineage>
        <taxon>Eukaryota</taxon>
        <taxon>Viridiplantae</taxon>
        <taxon>Streptophyta</taxon>
        <taxon>Embryophyta</taxon>
        <taxon>Tracheophyta</taxon>
        <taxon>Spermatophyta</taxon>
        <taxon>Magnoliopsida</taxon>
        <taxon>eudicotyledons</taxon>
        <taxon>Gunneridae</taxon>
        <taxon>Pentapetalae</taxon>
        <taxon>asterids</taxon>
        <taxon>lamiids</taxon>
        <taxon>Boraginales</taxon>
        <taxon>Boraginaceae</taxon>
        <taxon>Boraginoideae</taxon>
        <taxon>Lithospermeae</taxon>
        <taxon>Lithospermum</taxon>
    </lineage>
</organism>
<evidence type="ECO:0000259" key="2">
    <source>
        <dbReference type="Pfam" id="PF05970"/>
    </source>
</evidence>
<keyword evidence="1" id="KW-0378">Hydrolase</keyword>
<gene>
    <name evidence="3" type="ORF">LIER_32383</name>
</gene>
<keyword evidence="1" id="KW-0227">DNA damage</keyword>
<comment type="similarity">
    <text evidence="1">Belongs to the helicase family.</text>
</comment>
<dbReference type="InterPro" id="IPR010285">
    <property type="entry name" value="DNA_helicase_pif1-like_DEAD"/>
</dbReference>
<sequence length="215" mass="23726">MEEASTYRMPCKVLQGINDTLESLGRDINEYHLVSFTYTFSDFERYTREIMAEKSIPIPEEDLHAINYLNVQQRYTFDTIFNAAMMNTGGAFFVDGPGGTGKNFLYKVILAHIRSKGYIALIVASSGIASSGFLGGRTAHSGFKIPIDGGPGVKCQISFQSGEADLIRSSRIIIWDEALMADKTVILALDKLLQDLCENTKPFGGKLVVFGGDFR</sequence>
<dbReference type="Proteomes" id="UP001454036">
    <property type="component" value="Unassembled WGS sequence"/>
</dbReference>
<dbReference type="EC" id="5.6.2.3" evidence="1"/>